<reference evidence="2 3" key="1">
    <citation type="journal article" date="2017" name="BMC Genomics">
        <title>Genome sequencing of 39 Akkermansia muciniphila isolates reveals its population structure, genomic and functional diverisity, and global distribution in mammalian gut microbiotas.</title>
        <authorList>
            <person name="Guo X."/>
            <person name="Li S."/>
            <person name="Zhang J."/>
            <person name="Wu F."/>
            <person name="Li X."/>
            <person name="Wu D."/>
            <person name="Zhang M."/>
            <person name="Ou Z."/>
            <person name="Jie Z."/>
            <person name="Yan Q."/>
            <person name="Li P."/>
            <person name="Yi J."/>
            <person name="Peng Y."/>
        </authorList>
    </citation>
    <scope>NUCLEOTIDE SEQUENCE [LARGE SCALE GENOMIC DNA]</scope>
    <source>
        <strain evidence="2 3">GP43</strain>
    </source>
</reference>
<proteinExistence type="predicted"/>
<dbReference type="Proteomes" id="UP000235914">
    <property type="component" value="Unassembled WGS sequence"/>
</dbReference>
<dbReference type="RefSeq" id="WP_022198624.1">
    <property type="nucleotide sequence ID" value="NZ_CP010553.1"/>
</dbReference>
<protein>
    <recommendedName>
        <fullName evidence="4">ATP/GTP-binding protein</fullName>
    </recommendedName>
</protein>
<comment type="caution">
    <text evidence="2">The sequence shown here is derived from an EMBL/GenBank/DDBJ whole genome shotgun (WGS) entry which is preliminary data.</text>
</comment>
<evidence type="ECO:0008006" key="4">
    <source>
        <dbReference type="Google" id="ProtNLM"/>
    </source>
</evidence>
<accession>A0AAP8NMT2</accession>
<gene>
    <name evidence="2" type="ORF">CXU09_00825</name>
</gene>
<name>A0AAP8NMT2_9BACT</name>
<evidence type="ECO:0000313" key="2">
    <source>
        <dbReference type="EMBL" id="PNC57651.1"/>
    </source>
</evidence>
<sequence length="304" mass="33396">MKATPLLLCLACSALAAPPTKKQPEPAEPLPALEKNTIAIDGHPESVAADAEGNIYFTCIGSRLTPTEKDKDGYLGVIPHGSTEPKKITDVDTLDAPKGLLYQDGFLYCTDVDMVFKINAKTGAIEGYVDLSPSRMKFLNDLAFINGRLMVSSTDTNQIFYVDTNTSSYGELVTKQPIYKPNGLAWDPERKVIYLCEYATDEKGKPSGRLLSINPVSREVTELSKERGQYDGLVYRDNALYYSDWSKDKKPEAVRRLDLKTGRSAPVATGPVEGAADFILYDSMMVVPGMTEKKIHIMPIGGKK</sequence>
<evidence type="ECO:0000256" key="1">
    <source>
        <dbReference type="SAM" id="SignalP"/>
    </source>
</evidence>
<dbReference type="Gene3D" id="2.120.10.30">
    <property type="entry name" value="TolB, C-terminal domain"/>
    <property type="match status" value="1"/>
</dbReference>
<evidence type="ECO:0000313" key="3">
    <source>
        <dbReference type="Proteomes" id="UP000235914"/>
    </source>
</evidence>
<keyword evidence="1" id="KW-0732">Signal</keyword>
<feature type="chain" id="PRO_5042895239" description="ATP/GTP-binding protein" evidence="1">
    <location>
        <begin position="17"/>
        <end position="304"/>
    </location>
</feature>
<dbReference type="InterPro" id="IPR011042">
    <property type="entry name" value="6-blade_b-propeller_TolB-like"/>
</dbReference>
<dbReference type="SUPFAM" id="SSF63825">
    <property type="entry name" value="YWTD domain"/>
    <property type="match status" value="1"/>
</dbReference>
<dbReference type="EMBL" id="PJKN01000001">
    <property type="protein sequence ID" value="PNC57651.1"/>
    <property type="molecule type" value="Genomic_DNA"/>
</dbReference>
<feature type="signal peptide" evidence="1">
    <location>
        <begin position="1"/>
        <end position="16"/>
    </location>
</feature>
<organism evidence="2 3">
    <name type="scientific">Akkermansia muciniphila</name>
    <dbReference type="NCBI Taxonomy" id="239935"/>
    <lineage>
        <taxon>Bacteria</taxon>
        <taxon>Pseudomonadati</taxon>
        <taxon>Verrucomicrobiota</taxon>
        <taxon>Verrucomicrobiia</taxon>
        <taxon>Verrucomicrobiales</taxon>
        <taxon>Akkermansiaceae</taxon>
        <taxon>Akkermansia</taxon>
    </lineage>
</organism>
<dbReference type="AlphaFoldDB" id="A0AAP8NMT2"/>